<dbReference type="InterPro" id="IPR041988">
    <property type="entry name" value="Ribosomal_uL24_KOW"/>
</dbReference>
<dbReference type="Pfam" id="PF22682">
    <property type="entry name" value="Ribosomal_uL24m-like"/>
    <property type="match status" value="1"/>
</dbReference>
<evidence type="ECO:0000313" key="5">
    <source>
        <dbReference type="EMBL" id="GAO48159.1"/>
    </source>
</evidence>
<name>A0A0E9NE84_SAICN</name>
<reference evidence="5 6" key="3">
    <citation type="journal article" date="2015" name="Genome Announc.">
        <title>Draft Genome Sequence of the Archiascomycetous Yeast Saitoella complicata.</title>
        <authorList>
            <person name="Yamauchi K."/>
            <person name="Kondo S."/>
            <person name="Hamamoto M."/>
            <person name="Takahashi Y."/>
            <person name="Ogura Y."/>
            <person name="Hayashi T."/>
            <person name="Nishida H."/>
        </authorList>
    </citation>
    <scope>NUCLEOTIDE SEQUENCE [LARGE SCALE GENOMIC DNA]</scope>
    <source>
        <strain evidence="5 6">NRRL Y-17804</strain>
    </source>
</reference>
<dbReference type="AlphaFoldDB" id="A0A0E9NE84"/>
<dbReference type="GO" id="GO:0006412">
    <property type="term" value="P:translation"/>
    <property type="evidence" value="ECO:0007669"/>
    <property type="project" value="InterPro"/>
</dbReference>
<dbReference type="Proteomes" id="UP000033140">
    <property type="component" value="Unassembled WGS sequence"/>
</dbReference>
<dbReference type="InterPro" id="IPR003256">
    <property type="entry name" value="Ribosomal_uL24"/>
</dbReference>
<comment type="similarity">
    <text evidence="1">Belongs to the universal ribosomal protein uL24 family.</text>
</comment>
<keyword evidence="3" id="KW-0687">Ribonucleoprotein</keyword>
<evidence type="ECO:0000256" key="2">
    <source>
        <dbReference type="ARBA" id="ARBA00022980"/>
    </source>
</evidence>
<keyword evidence="2" id="KW-0689">Ribosomal protein</keyword>
<dbReference type="CDD" id="cd06089">
    <property type="entry name" value="KOW_RPL26"/>
    <property type="match status" value="1"/>
</dbReference>
<dbReference type="SUPFAM" id="SSF50104">
    <property type="entry name" value="Translation proteins SH3-like domain"/>
    <property type="match status" value="1"/>
</dbReference>
<dbReference type="GO" id="GO:0003723">
    <property type="term" value="F:RNA binding"/>
    <property type="evidence" value="ECO:0007669"/>
    <property type="project" value="InterPro"/>
</dbReference>
<dbReference type="STRING" id="698492.A0A0E9NE84"/>
<dbReference type="GO" id="GO:0005840">
    <property type="term" value="C:ribosome"/>
    <property type="evidence" value="ECO:0007669"/>
    <property type="project" value="UniProtKB-KW"/>
</dbReference>
<dbReference type="InterPro" id="IPR005824">
    <property type="entry name" value="KOW"/>
</dbReference>
<keyword evidence="6" id="KW-1185">Reference proteome</keyword>
<dbReference type="InterPro" id="IPR014722">
    <property type="entry name" value="Rib_uL2_dom2"/>
</dbReference>
<organism evidence="5 6">
    <name type="scientific">Saitoella complicata (strain BCRC 22490 / CBS 7301 / JCM 7358 / NBRC 10748 / NRRL Y-17804)</name>
    <dbReference type="NCBI Taxonomy" id="698492"/>
    <lineage>
        <taxon>Eukaryota</taxon>
        <taxon>Fungi</taxon>
        <taxon>Dikarya</taxon>
        <taxon>Ascomycota</taxon>
        <taxon>Taphrinomycotina</taxon>
        <taxon>Taphrinomycotina incertae sedis</taxon>
        <taxon>Saitoella</taxon>
    </lineage>
</organism>
<dbReference type="OMA" id="RAWAYNK"/>
<dbReference type="InterPro" id="IPR005825">
    <property type="entry name" value="Ribosomal_uL24_CS"/>
</dbReference>
<dbReference type="EMBL" id="BACD03000013">
    <property type="protein sequence ID" value="GAO48159.1"/>
    <property type="molecule type" value="Genomic_DNA"/>
</dbReference>
<dbReference type="HAMAP" id="MF_01326_B">
    <property type="entry name" value="Ribosomal_uL24_B"/>
    <property type="match status" value="1"/>
</dbReference>
<dbReference type="PROSITE" id="PS01108">
    <property type="entry name" value="RIBOSOMAL_L24"/>
    <property type="match status" value="1"/>
</dbReference>
<sequence>MFRPTAARFALNAAGKPKPALGKDLIKYWNIAKGDTVRVISGVDKGAEGKVVDITKHMNQLIVEGVRMKRSRVPELFLSGEEKSKDDKFMNRPQPVHYSDVRLVAELPDAEGNVRKVIVKKIKRGPLYYDKNFGRLTWSRIIPGENKTLPWPRKAPEIDKNHPQNTPTAIVEGSTWVPTLHTSPIPESVRDELRNKYSKYKRPTPVPKITSPAMPIALTELQVANREARIRKRLLGDKPLSEDVMDLLEQKMKNHGVSLPA</sequence>
<reference evidence="5 6" key="1">
    <citation type="journal article" date="2011" name="J. Gen. Appl. Microbiol.">
        <title>Draft genome sequencing of the enigmatic yeast Saitoella complicata.</title>
        <authorList>
            <person name="Nishida H."/>
            <person name="Hamamoto M."/>
            <person name="Sugiyama J."/>
        </authorList>
    </citation>
    <scope>NUCLEOTIDE SEQUENCE [LARGE SCALE GENOMIC DNA]</scope>
    <source>
        <strain evidence="5 6">NRRL Y-17804</strain>
    </source>
</reference>
<dbReference type="InterPro" id="IPR008991">
    <property type="entry name" value="Translation_prot_SH3-like_sf"/>
</dbReference>
<accession>A0A0E9NE84</accession>
<evidence type="ECO:0000256" key="1">
    <source>
        <dbReference type="ARBA" id="ARBA00010618"/>
    </source>
</evidence>
<gene>
    <name evidence="5" type="ORF">G7K_2339-t1</name>
</gene>
<protein>
    <recommendedName>
        <fullName evidence="4">KOW domain-containing protein</fullName>
    </recommendedName>
</protein>
<dbReference type="GO" id="GO:0003735">
    <property type="term" value="F:structural constituent of ribosome"/>
    <property type="evidence" value="ECO:0007669"/>
    <property type="project" value="InterPro"/>
</dbReference>
<reference evidence="5 6" key="2">
    <citation type="journal article" date="2014" name="J. Gen. Appl. Microbiol.">
        <title>The early diverging ascomycetous budding yeast Saitoella complicata has three histone deacetylases belonging to the Clr6, Hos2, and Rpd3 lineages.</title>
        <authorList>
            <person name="Nishida H."/>
            <person name="Matsumoto T."/>
            <person name="Kondo S."/>
            <person name="Hamamoto M."/>
            <person name="Yoshikawa H."/>
        </authorList>
    </citation>
    <scope>NUCLEOTIDE SEQUENCE [LARGE SCALE GENOMIC DNA]</scope>
    <source>
        <strain evidence="5 6">NRRL Y-17804</strain>
    </source>
</reference>
<dbReference type="PANTHER" id="PTHR12903">
    <property type="entry name" value="MITOCHONDRIAL RIBOSOMAL PROTEIN L24"/>
    <property type="match status" value="1"/>
</dbReference>
<dbReference type="SMART" id="SM00739">
    <property type="entry name" value="KOW"/>
    <property type="match status" value="1"/>
</dbReference>
<evidence type="ECO:0000259" key="4">
    <source>
        <dbReference type="SMART" id="SM00739"/>
    </source>
</evidence>
<feature type="domain" description="KOW" evidence="4">
    <location>
        <begin position="30"/>
        <end position="57"/>
    </location>
</feature>
<dbReference type="GO" id="GO:1990904">
    <property type="term" value="C:ribonucleoprotein complex"/>
    <property type="evidence" value="ECO:0007669"/>
    <property type="project" value="UniProtKB-KW"/>
</dbReference>
<dbReference type="OrthoDB" id="359154at2759"/>
<evidence type="ECO:0000256" key="3">
    <source>
        <dbReference type="ARBA" id="ARBA00023274"/>
    </source>
</evidence>
<dbReference type="RefSeq" id="XP_019020733.1">
    <property type="nucleotide sequence ID" value="XM_019166550.1"/>
</dbReference>
<evidence type="ECO:0000313" key="6">
    <source>
        <dbReference type="Proteomes" id="UP000033140"/>
    </source>
</evidence>
<proteinExistence type="inferred from homology"/>
<dbReference type="Gene3D" id="2.30.30.30">
    <property type="match status" value="1"/>
</dbReference>
<comment type="caution">
    <text evidence="5">The sequence shown here is derived from an EMBL/GenBank/DDBJ whole genome shotgun (WGS) entry which is preliminary data.</text>
</comment>